<dbReference type="InterPro" id="IPR027417">
    <property type="entry name" value="P-loop_NTPase"/>
</dbReference>
<keyword evidence="7" id="KW-1185">Reference proteome</keyword>
<dbReference type="InterPro" id="IPR050221">
    <property type="entry name" value="26S_Proteasome_ATPase"/>
</dbReference>
<name>A0ABZ1CN26_9PROT</name>
<gene>
    <name evidence="6" type="ORF">VA613_05820</name>
</gene>
<feature type="domain" description="AAA+ ATPase" evidence="5">
    <location>
        <begin position="142"/>
        <end position="274"/>
    </location>
</feature>
<proteinExistence type="inferred from homology"/>
<comment type="similarity">
    <text evidence="1">Belongs to the AAA ATPase family.</text>
</comment>
<accession>A0ABZ1CN26</accession>
<dbReference type="InterPro" id="IPR003593">
    <property type="entry name" value="AAA+_ATPase"/>
</dbReference>
<sequence>MRFFVAEIKDIGEVSDIEVDFANLARLAASESYEDARLLLARLVRKYRQQRPELAARLDQYLKTSQTRSAGNPILRRGAPVVESNEVPLPVDGDSRLALIRVFDDRPGLAPPILPGSVHDAIGAIIRERQERERLAARGISPTRSAILVGPPGVGKTLSARWIASALGKPLWVLDLTAVMSSLLGKTGNNLRAALDHAKKHAAVLLLDEIDAIAKRRSDESDIGELKRLVTVMLQEVDQWPDSGLLLAATNHPELVDPALWRRFDLVLKFDAPDATAIAEAIKRFLGDDLNLFESWVDVLAAGLQGQSLSDVERSINALRRGHALQTAPLEQLVSTALGQRQEALSKAERLQLAIELAKTGQHTHMQISQMTGVARDTIRKHAGPSPRKGRGLK</sequence>
<dbReference type="InterPro" id="IPR003959">
    <property type="entry name" value="ATPase_AAA_core"/>
</dbReference>
<dbReference type="SMART" id="SM00382">
    <property type="entry name" value="AAA"/>
    <property type="match status" value="1"/>
</dbReference>
<dbReference type="SUPFAM" id="SSF52540">
    <property type="entry name" value="P-loop containing nucleoside triphosphate hydrolases"/>
    <property type="match status" value="1"/>
</dbReference>
<dbReference type="Pfam" id="PF00004">
    <property type="entry name" value="AAA"/>
    <property type="match status" value="1"/>
</dbReference>
<protein>
    <submittedName>
        <fullName evidence="6">ATP-binding protein</fullName>
    </submittedName>
</protein>
<dbReference type="RefSeq" id="WP_324780918.1">
    <property type="nucleotide sequence ID" value="NZ_CP141769.1"/>
</dbReference>
<keyword evidence="2" id="KW-0547">Nucleotide-binding</keyword>
<reference evidence="6 7" key="1">
    <citation type="submission" date="2023-12" db="EMBL/GenBank/DDBJ databases">
        <title>Thiobacillus sedimentum sp. nov., a chemolithoautotrophic sulfur-oxidizing bacterium isolated from freshwater sediment.</title>
        <authorList>
            <person name="Luo J."/>
            <person name="Dai C."/>
        </authorList>
    </citation>
    <scope>NUCLEOTIDE SEQUENCE [LARGE SCALE GENOMIC DNA]</scope>
    <source>
        <strain evidence="6 7">SCUT-2</strain>
    </source>
</reference>
<evidence type="ECO:0000256" key="1">
    <source>
        <dbReference type="ARBA" id="ARBA00006914"/>
    </source>
</evidence>
<dbReference type="CDD" id="cd19481">
    <property type="entry name" value="RecA-like_protease"/>
    <property type="match status" value="1"/>
</dbReference>
<dbReference type="Proteomes" id="UP001334732">
    <property type="component" value="Chromosome"/>
</dbReference>
<dbReference type="PANTHER" id="PTHR23073">
    <property type="entry name" value="26S PROTEASOME REGULATORY SUBUNIT"/>
    <property type="match status" value="1"/>
</dbReference>
<evidence type="ECO:0000256" key="3">
    <source>
        <dbReference type="ARBA" id="ARBA00022840"/>
    </source>
</evidence>
<evidence type="ECO:0000313" key="6">
    <source>
        <dbReference type="EMBL" id="WRS40388.1"/>
    </source>
</evidence>
<dbReference type="EMBL" id="CP141769">
    <property type="protein sequence ID" value="WRS40388.1"/>
    <property type="molecule type" value="Genomic_DNA"/>
</dbReference>
<dbReference type="Gene3D" id="3.40.50.300">
    <property type="entry name" value="P-loop containing nucleotide triphosphate hydrolases"/>
    <property type="match status" value="1"/>
</dbReference>
<feature type="region of interest" description="Disordered" evidence="4">
    <location>
        <begin position="372"/>
        <end position="394"/>
    </location>
</feature>
<organism evidence="6 7">
    <name type="scientific">Thiobacillus sedimenti</name>
    <dbReference type="NCBI Taxonomy" id="3110231"/>
    <lineage>
        <taxon>Bacteria</taxon>
        <taxon>Pseudomonadati</taxon>
        <taxon>Pseudomonadota</taxon>
        <taxon>Betaproteobacteria</taxon>
        <taxon>Nitrosomonadales</taxon>
        <taxon>Thiobacillaceae</taxon>
        <taxon>Thiobacillus</taxon>
    </lineage>
</organism>
<evidence type="ECO:0000256" key="2">
    <source>
        <dbReference type="ARBA" id="ARBA00022741"/>
    </source>
</evidence>
<evidence type="ECO:0000313" key="7">
    <source>
        <dbReference type="Proteomes" id="UP001334732"/>
    </source>
</evidence>
<keyword evidence="3 6" id="KW-0067">ATP-binding</keyword>
<evidence type="ECO:0000259" key="5">
    <source>
        <dbReference type="SMART" id="SM00382"/>
    </source>
</evidence>
<feature type="compositionally biased region" description="Basic residues" evidence="4">
    <location>
        <begin position="379"/>
        <end position="394"/>
    </location>
</feature>
<dbReference type="GO" id="GO:0005524">
    <property type="term" value="F:ATP binding"/>
    <property type="evidence" value="ECO:0007669"/>
    <property type="project" value="UniProtKB-KW"/>
</dbReference>
<evidence type="ECO:0000256" key="4">
    <source>
        <dbReference type="SAM" id="MobiDB-lite"/>
    </source>
</evidence>